<dbReference type="InterPro" id="IPR052205">
    <property type="entry name" value="FliO/MopB"/>
</dbReference>
<keyword evidence="3 7" id="KW-1133">Transmembrane helix</keyword>
<protein>
    <recommendedName>
        <fullName evidence="7">Flagellar protein</fullName>
    </recommendedName>
</protein>
<evidence type="ECO:0000256" key="5">
    <source>
        <dbReference type="ARBA" id="ARBA00023143"/>
    </source>
</evidence>
<dbReference type="OrthoDB" id="9342590at2"/>
<keyword evidence="1 7" id="KW-1003">Cell membrane</keyword>
<evidence type="ECO:0000256" key="6">
    <source>
        <dbReference type="ARBA" id="ARBA00037937"/>
    </source>
</evidence>
<dbReference type="PANTHER" id="PTHR38766">
    <property type="entry name" value="FLAGELLAR PROTEIN FLIO"/>
    <property type="match status" value="1"/>
</dbReference>
<dbReference type="EMBL" id="CP031769">
    <property type="protein sequence ID" value="AXR05750.1"/>
    <property type="molecule type" value="Genomic_DNA"/>
</dbReference>
<gene>
    <name evidence="8" type="primary">fliO</name>
    <name evidence="8" type="ORF">D0Y50_04770</name>
</gene>
<evidence type="ECO:0000256" key="1">
    <source>
        <dbReference type="ARBA" id="ARBA00022475"/>
    </source>
</evidence>
<dbReference type="PANTHER" id="PTHR38766:SF1">
    <property type="entry name" value="FLAGELLAR PROTEIN FLIO"/>
    <property type="match status" value="1"/>
</dbReference>
<keyword evidence="8" id="KW-0282">Flagellum</keyword>
<keyword evidence="4 7" id="KW-0472">Membrane</keyword>
<keyword evidence="8" id="KW-0969">Cilium</keyword>
<accession>A0A346NJP3</accession>
<keyword evidence="5 7" id="KW-0975">Bacterial flagellum</keyword>
<dbReference type="NCBIfam" id="TIGR03500">
    <property type="entry name" value="FliO_TIGR"/>
    <property type="match status" value="1"/>
</dbReference>
<evidence type="ECO:0000256" key="3">
    <source>
        <dbReference type="ARBA" id="ARBA00022989"/>
    </source>
</evidence>
<name>A0A346NJP3_9ALTE</name>
<reference evidence="8 9" key="1">
    <citation type="submission" date="2018-08" db="EMBL/GenBank/DDBJ databases">
        <title>Salinimonas sediminis sp. nov., a piezophilic bacterium isolated from a deep-sea sediment sample from the New Britain Trench.</title>
        <authorList>
            <person name="Cao J."/>
        </authorList>
    </citation>
    <scope>NUCLEOTIDE SEQUENCE [LARGE SCALE GENOMIC DNA]</scope>
    <source>
        <strain evidence="8 9">N102</strain>
    </source>
</reference>
<evidence type="ECO:0000256" key="2">
    <source>
        <dbReference type="ARBA" id="ARBA00022692"/>
    </source>
</evidence>
<dbReference type="GO" id="GO:0044781">
    <property type="term" value="P:bacterial-type flagellum organization"/>
    <property type="evidence" value="ECO:0007669"/>
    <property type="project" value="UniProtKB-UniRule"/>
</dbReference>
<proteinExistence type="inferred from homology"/>
<sequence>MLLVKLRELKNSGKFTFISRGCALLPLFLCATARAQSTQSITNPGSVLSIFLSLLLVVAIIFALAYIMRRFNVTHAGSGQMKVVASMVAGSKERIMVIQVGDEQHLIGVTSHNISHLSKLETPLAVKGPGESGGAQFKDKLVKAMAGKLNPAMKQEQHNDH</sequence>
<dbReference type="GO" id="GO:0009425">
    <property type="term" value="C:bacterial-type flagellum basal body"/>
    <property type="evidence" value="ECO:0007669"/>
    <property type="project" value="UniProtKB-SubCell"/>
</dbReference>
<evidence type="ECO:0000313" key="9">
    <source>
        <dbReference type="Proteomes" id="UP000262073"/>
    </source>
</evidence>
<feature type="transmembrane region" description="Helical" evidence="7">
    <location>
        <begin position="45"/>
        <end position="67"/>
    </location>
</feature>
<dbReference type="InterPro" id="IPR022781">
    <property type="entry name" value="Flagellar_biosynth_FliO"/>
</dbReference>
<keyword evidence="9" id="KW-1185">Reference proteome</keyword>
<dbReference type="KEGG" id="salm:D0Y50_04770"/>
<evidence type="ECO:0000256" key="7">
    <source>
        <dbReference type="RuleBase" id="RU362064"/>
    </source>
</evidence>
<evidence type="ECO:0000256" key="4">
    <source>
        <dbReference type="ARBA" id="ARBA00023136"/>
    </source>
</evidence>
<keyword evidence="8" id="KW-0966">Cell projection</keyword>
<organism evidence="8 9">
    <name type="scientific">Salinimonas sediminis</name>
    <dbReference type="NCBI Taxonomy" id="2303538"/>
    <lineage>
        <taxon>Bacteria</taxon>
        <taxon>Pseudomonadati</taxon>
        <taxon>Pseudomonadota</taxon>
        <taxon>Gammaproteobacteria</taxon>
        <taxon>Alteromonadales</taxon>
        <taxon>Alteromonadaceae</taxon>
        <taxon>Alteromonas/Salinimonas group</taxon>
        <taxon>Salinimonas</taxon>
    </lineage>
</organism>
<comment type="subcellular location">
    <subcellularLocation>
        <location evidence="7">Cell membrane</location>
    </subcellularLocation>
    <subcellularLocation>
        <location evidence="7">Bacterial flagellum basal body</location>
    </subcellularLocation>
</comment>
<evidence type="ECO:0000313" key="8">
    <source>
        <dbReference type="EMBL" id="AXR05750.1"/>
    </source>
</evidence>
<keyword evidence="2 7" id="KW-0812">Transmembrane</keyword>
<comment type="similarity">
    <text evidence="6 7">Belongs to the FliO/MopB family.</text>
</comment>
<dbReference type="Proteomes" id="UP000262073">
    <property type="component" value="Chromosome"/>
</dbReference>
<dbReference type="Pfam" id="PF04347">
    <property type="entry name" value="FliO"/>
    <property type="match status" value="1"/>
</dbReference>
<dbReference type="AlphaFoldDB" id="A0A346NJP3"/>
<dbReference type="GO" id="GO:0005886">
    <property type="term" value="C:plasma membrane"/>
    <property type="evidence" value="ECO:0007669"/>
    <property type="project" value="UniProtKB-SubCell"/>
</dbReference>